<proteinExistence type="predicted"/>
<reference evidence="1" key="1">
    <citation type="submission" date="2018-02" db="EMBL/GenBank/DDBJ databases">
        <title>Rhizophora mucronata_Transcriptome.</title>
        <authorList>
            <person name="Meera S.P."/>
            <person name="Sreeshan A."/>
            <person name="Augustine A."/>
        </authorList>
    </citation>
    <scope>NUCLEOTIDE SEQUENCE</scope>
    <source>
        <tissue evidence="1">Leaf</tissue>
    </source>
</reference>
<accession>A0A2P2Q4T2</accession>
<dbReference type="EMBL" id="GGEC01081482">
    <property type="protein sequence ID" value="MBX61966.1"/>
    <property type="molecule type" value="Transcribed_RNA"/>
</dbReference>
<name>A0A2P2Q4T2_RHIMU</name>
<protein>
    <submittedName>
        <fullName evidence="1">Uncharacterized protein</fullName>
    </submittedName>
</protein>
<evidence type="ECO:0000313" key="1">
    <source>
        <dbReference type="EMBL" id="MBX61966.1"/>
    </source>
</evidence>
<dbReference type="AlphaFoldDB" id="A0A2P2Q4T2"/>
<organism evidence="1">
    <name type="scientific">Rhizophora mucronata</name>
    <name type="common">Asiatic mangrove</name>
    <dbReference type="NCBI Taxonomy" id="61149"/>
    <lineage>
        <taxon>Eukaryota</taxon>
        <taxon>Viridiplantae</taxon>
        <taxon>Streptophyta</taxon>
        <taxon>Embryophyta</taxon>
        <taxon>Tracheophyta</taxon>
        <taxon>Spermatophyta</taxon>
        <taxon>Magnoliopsida</taxon>
        <taxon>eudicotyledons</taxon>
        <taxon>Gunneridae</taxon>
        <taxon>Pentapetalae</taxon>
        <taxon>rosids</taxon>
        <taxon>fabids</taxon>
        <taxon>Malpighiales</taxon>
        <taxon>Rhizophoraceae</taxon>
        <taxon>Rhizophora</taxon>
    </lineage>
</organism>
<sequence>MLLKFSVSSECVSADIAENQALAVAESNVFSSIVTVLLSELLTCVGLACHEIIACFIFLS</sequence>